<sequence length="153" mass="15750">RQQSMTVAYRPQGIALQIAAVNIFTLSGGPILIEGFFALAENAIGAASTYQVTACGVVMENAAVACNLLVGEMALWPLTGVAGGDVIVPNIAAGPYPPLASNLLGMQQLLLAPGSAGGDNFVLTVGAAITPANTVVFYCLYRKMRPESLLTPV</sequence>
<evidence type="ECO:0000256" key="1">
    <source>
        <dbReference type="SAM" id="Phobius"/>
    </source>
</evidence>
<accession>A0A0F8YB84</accession>
<protein>
    <submittedName>
        <fullName evidence="2">Uncharacterized protein</fullName>
    </submittedName>
</protein>
<reference evidence="2" key="1">
    <citation type="journal article" date="2015" name="Nature">
        <title>Complex archaea that bridge the gap between prokaryotes and eukaryotes.</title>
        <authorList>
            <person name="Spang A."/>
            <person name="Saw J.H."/>
            <person name="Jorgensen S.L."/>
            <person name="Zaremba-Niedzwiedzka K."/>
            <person name="Martijn J."/>
            <person name="Lind A.E."/>
            <person name="van Eijk R."/>
            <person name="Schleper C."/>
            <person name="Guy L."/>
            <person name="Ettema T.J."/>
        </authorList>
    </citation>
    <scope>NUCLEOTIDE SEQUENCE</scope>
</reference>
<comment type="caution">
    <text evidence="2">The sequence shown here is derived from an EMBL/GenBank/DDBJ whole genome shotgun (WGS) entry which is preliminary data.</text>
</comment>
<proteinExistence type="predicted"/>
<keyword evidence="1" id="KW-1133">Transmembrane helix</keyword>
<organism evidence="2">
    <name type="scientific">marine sediment metagenome</name>
    <dbReference type="NCBI Taxonomy" id="412755"/>
    <lineage>
        <taxon>unclassified sequences</taxon>
        <taxon>metagenomes</taxon>
        <taxon>ecological metagenomes</taxon>
    </lineage>
</organism>
<keyword evidence="1" id="KW-0812">Transmembrane</keyword>
<feature type="transmembrane region" description="Helical" evidence="1">
    <location>
        <begin position="121"/>
        <end position="141"/>
    </location>
</feature>
<feature type="transmembrane region" description="Helical" evidence="1">
    <location>
        <begin position="12"/>
        <end position="33"/>
    </location>
</feature>
<name>A0A0F8YB84_9ZZZZ</name>
<dbReference type="AlphaFoldDB" id="A0A0F8YB84"/>
<keyword evidence="1" id="KW-0472">Membrane</keyword>
<evidence type="ECO:0000313" key="2">
    <source>
        <dbReference type="EMBL" id="KKK78732.1"/>
    </source>
</evidence>
<gene>
    <name evidence="2" type="ORF">LCGC14_2840630</name>
</gene>
<dbReference type="EMBL" id="LAZR01054358">
    <property type="protein sequence ID" value="KKK78732.1"/>
    <property type="molecule type" value="Genomic_DNA"/>
</dbReference>
<feature type="non-terminal residue" evidence="2">
    <location>
        <position position="1"/>
    </location>
</feature>